<proteinExistence type="predicted"/>
<evidence type="ECO:0000259" key="1">
    <source>
        <dbReference type="Pfam" id="PF03781"/>
    </source>
</evidence>
<dbReference type="Pfam" id="PF03781">
    <property type="entry name" value="FGE-sulfatase"/>
    <property type="match status" value="1"/>
</dbReference>
<dbReference type="InterPro" id="IPR016187">
    <property type="entry name" value="CTDL_fold"/>
</dbReference>
<comment type="caution">
    <text evidence="2">The sequence shown here is derived from an EMBL/GenBank/DDBJ whole genome shotgun (WGS) entry which is preliminary data.</text>
</comment>
<keyword evidence="3" id="KW-1185">Reference proteome</keyword>
<dbReference type="InterPro" id="IPR005532">
    <property type="entry name" value="SUMF_dom"/>
</dbReference>
<dbReference type="Proteomes" id="UP001593833">
    <property type="component" value="Unassembled WGS sequence"/>
</dbReference>
<evidence type="ECO:0000313" key="3">
    <source>
        <dbReference type="Proteomes" id="UP001593833"/>
    </source>
</evidence>
<gene>
    <name evidence="2" type="ORF">ACFL6M_05630</name>
</gene>
<dbReference type="PANTHER" id="PTHR23150">
    <property type="entry name" value="SULFATASE MODIFYING FACTOR 1, 2"/>
    <property type="match status" value="1"/>
</dbReference>
<reference evidence="2 3" key="1">
    <citation type="submission" date="2024-09" db="EMBL/GenBank/DDBJ databases">
        <authorList>
            <person name="D'Angelo T."/>
        </authorList>
    </citation>
    <scope>NUCLEOTIDE SEQUENCE [LARGE SCALE GENOMIC DNA]</scope>
    <source>
        <strain evidence="2">SAG AM-320-E07</strain>
    </source>
</reference>
<dbReference type="EMBL" id="JBHPKH010000068">
    <property type="protein sequence ID" value="MFC1573062.1"/>
    <property type="molecule type" value="Genomic_DNA"/>
</dbReference>
<feature type="domain" description="Sulfatase-modifying factor enzyme-like" evidence="1">
    <location>
        <begin position="55"/>
        <end position="350"/>
    </location>
</feature>
<evidence type="ECO:0000313" key="2">
    <source>
        <dbReference type="EMBL" id="MFC1573062.1"/>
    </source>
</evidence>
<accession>A0ABV6YL48</accession>
<protein>
    <submittedName>
        <fullName evidence="2">Formylglycine-generating enzyme family protein</fullName>
    </submittedName>
</protein>
<dbReference type="Gene3D" id="3.90.1580.10">
    <property type="entry name" value="paralog of FGE (formylglycine-generating enzyme)"/>
    <property type="match status" value="1"/>
</dbReference>
<sequence>MIRRMMVILGFALVFGASVGWGDVTWQMRIHGSEGVEYFPLADIDSLTFVELPAGFVPVPAGAFVMGDGEASCGMDEHEVTLTRDFYLGQHQVTNLEYKEVLQWAYDHGHVGANTSSVWDSLDASTEELLDLDGRTSDGMFETCEIQFDGAGTFYLRPSPRGMIAYPPDYDPSSHPVKEVTWYGSVRYCDWLSLQAGLPRAYEHGGDWSCNGGDPYGAAGYRLPTDAEWEYAAQWDDERIYPWGDEEPDCGRANYYPCVDWTVPVGTYPDAPGALGLSNMAGNVWEWCNDWWVCDLGTTPVTDPPGPGTTSHRVSRGAPWGYYAEGYMRCAYRAHHPVAGNSYLGFRAARTVSAP</sequence>
<dbReference type="InterPro" id="IPR051043">
    <property type="entry name" value="Sulfatase_Mod_Factor_Kinase"/>
</dbReference>
<dbReference type="InterPro" id="IPR042095">
    <property type="entry name" value="SUMF_sf"/>
</dbReference>
<dbReference type="SUPFAM" id="SSF56436">
    <property type="entry name" value="C-type lectin-like"/>
    <property type="match status" value="1"/>
</dbReference>
<organism evidence="2 3">
    <name type="scientific">Eiseniibacteriota bacterium</name>
    <dbReference type="NCBI Taxonomy" id="2212470"/>
    <lineage>
        <taxon>Bacteria</taxon>
        <taxon>Candidatus Eiseniibacteriota</taxon>
    </lineage>
</organism>
<dbReference type="PANTHER" id="PTHR23150:SF19">
    <property type="entry name" value="FORMYLGLYCINE-GENERATING ENZYME"/>
    <property type="match status" value="1"/>
</dbReference>
<name>A0ABV6YL48_UNCEI</name>